<evidence type="ECO:0000256" key="3">
    <source>
        <dbReference type="ARBA" id="ARBA00022642"/>
    </source>
</evidence>
<comment type="function">
    <text evidence="1 14">Catalyzes the reversible adenylation of nicotinate mononucleotide (NaMN) to nicotinic acid adenine dinucleotide (NaAD).</text>
</comment>
<keyword evidence="8" id="KW-0378">Hydrolase</keyword>
<keyword evidence="6" id="KW-0479">Metal-binding</keyword>
<feature type="domain" description="HD/PDEase" evidence="15">
    <location>
        <begin position="221"/>
        <end position="355"/>
    </location>
</feature>
<comment type="catalytic activity">
    <reaction evidence="13">
        <text>P(1),P(4)-bis(5'-adenosyl) tetraphosphate + H2O = 2 ADP + 2 H(+)</text>
        <dbReference type="Rhea" id="RHEA:24252"/>
        <dbReference type="ChEBI" id="CHEBI:15377"/>
        <dbReference type="ChEBI" id="CHEBI:15378"/>
        <dbReference type="ChEBI" id="CHEBI:58141"/>
        <dbReference type="ChEBI" id="CHEBI:456216"/>
        <dbReference type="EC" id="3.6.1.41"/>
    </reaction>
</comment>
<dbReference type="SUPFAM" id="SSF52374">
    <property type="entry name" value="Nucleotidylyl transferase"/>
    <property type="match status" value="1"/>
</dbReference>
<dbReference type="Pfam" id="PF01467">
    <property type="entry name" value="CTP_transf_like"/>
    <property type="match status" value="1"/>
</dbReference>
<evidence type="ECO:0000256" key="13">
    <source>
        <dbReference type="ARBA" id="ARBA00049417"/>
    </source>
</evidence>
<proteinExistence type="inferred from homology"/>
<evidence type="ECO:0000259" key="15">
    <source>
        <dbReference type="SMART" id="SM00471"/>
    </source>
</evidence>
<dbReference type="InterPro" id="IPR006674">
    <property type="entry name" value="HD_domain"/>
</dbReference>
<keyword evidence="4 14" id="KW-0808">Transferase</keyword>
<dbReference type="InterPro" id="IPR014729">
    <property type="entry name" value="Rossmann-like_a/b/a_fold"/>
</dbReference>
<evidence type="ECO:0000313" key="16">
    <source>
        <dbReference type="EMBL" id="MBM6922308.1"/>
    </source>
</evidence>
<dbReference type="Proteomes" id="UP000724149">
    <property type="component" value="Unassembled WGS sequence"/>
</dbReference>
<comment type="similarity">
    <text evidence="14">Belongs to the NadD family.</text>
</comment>
<evidence type="ECO:0000256" key="4">
    <source>
        <dbReference type="ARBA" id="ARBA00022679"/>
    </source>
</evidence>
<sequence length="404" mass="45831">MKIGILGGTFSPIHDGHLRLAKTYQQELGLEKMLLIPTYQPPHKHTDHLPDGEHRCRMAELASEGLPGFEVSDIEIRRGGKSYTVDTLEELRQLYPDGEFYLLTGSDMFCTVLDWHRGAELVKLAEICTMERGGDTAEMLEAQAERIRAAGGKARIIHKEPFDCSSTEIRERIAAGCRDSRELGLDPKVLSYILQNGLYGSDVRDWVYDEEKFVETARRLEKPKRFQHSMNVADRAEELAGIYGENPYLCRIAGILHDVCKNLPEEEQFSLVKRLRGPIKNDIMNDNSFGLVPPIWHGPAAAAYIWETLGVYNREILYGVAYHTTGRTGMSLFEKIVYIADLTSAERDYPDALEVRELADRDLDAALRCSLEFTLKKMRANATPMTRDTLEIMREYGIDCGEYC</sequence>
<keyword evidence="7 14" id="KW-0547">Nucleotide-binding</keyword>
<protein>
    <recommendedName>
        <fullName evidence="14">Probable nicotinate-nucleotide adenylyltransferase</fullName>
        <ecNumber evidence="14">2.7.7.18</ecNumber>
    </recommendedName>
    <alternativeName>
        <fullName evidence="14">Deamido-NAD(+) diphosphorylase</fullName>
    </alternativeName>
    <alternativeName>
        <fullName evidence="14">Deamido-NAD(+) pyrophosphorylase</fullName>
    </alternativeName>
    <alternativeName>
        <fullName evidence="14">Nicotinate mononucleotide adenylyltransferase</fullName>
        <shortName evidence="14">NaMN adenylyltransferase</shortName>
    </alternativeName>
</protein>
<dbReference type="NCBIfam" id="NF000840">
    <property type="entry name" value="PRK00071.1-3"/>
    <property type="match status" value="1"/>
</dbReference>
<dbReference type="EMBL" id="JACSNR010000001">
    <property type="protein sequence ID" value="MBM6922308.1"/>
    <property type="molecule type" value="Genomic_DNA"/>
</dbReference>
<dbReference type="EC" id="2.7.7.18" evidence="14"/>
<dbReference type="InterPro" id="IPR003607">
    <property type="entry name" value="HD/PDEase_dom"/>
</dbReference>
<keyword evidence="3 14" id="KW-0662">Pyridine nucleotide biosynthesis</keyword>
<dbReference type="CDD" id="cd00077">
    <property type="entry name" value="HDc"/>
    <property type="match status" value="1"/>
</dbReference>
<keyword evidence="11 14" id="KW-0520">NAD</keyword>
<evidence type="ECO:0000256" key="2">
    <source>
        <dbReference type="ARBA" id="ARBA00005019"/>
    </source>
</evidence>
<keyword evidence="9 14" id="KW-0067">ATP-binding</keyword>
<evidence type="ECO:0000256" key="9">
    <source>
        <dbReference type="ARBA" id="ARBA00022840"/>
    </source>
</evidence>
<dbReference type="SMART" id="SM00471">
    <property type="entry name" value="HDc"/>
    <property type="match status" value="1"/>
</dbReference>
<dbReference type="Gene3D" id="3.40.50.620">
    <property type="entry name" value="HUPs"/>
    <property type="match status" value="1"/>
</dbReference>
<dbReference type="NCBIfam" id="TIGR00488">
    <property type="entry name" value="bis(5'-nucleosyl)-tetraphosphatase (symmetrical) YqeK"/>
    <property type="match status" value="1"/>
</dbReference>
<dbReference type="NCBIfam" id="TIGR00482">
    <property type="entry name" value="nicotinate (nicotinamide) nucleotide adenylyltransferase"/>
    <property type="match status" value="1"/>
</dbReference>
<dbReference type="HAMAP" id="MF_00244">
    <property type="entry name" value="NaMN_adenylyltr"/>
    <property type="match status" value="1"/>
</dbReference>
<evidence type="ECO:0000256" key="7">
    <source>
        <dbReference type="ARBA" id="ARBA00022741"/>
    </source>
</evidence>
<dbReference type="Gene3D" id="1.10.3210.10">
    <property type="entry name" value="Hypothetical protein af1432"/>
    <property type="match status" value="1"/>
</dbReference>
<evidence type="ECO:0000256" key="6">
    <source>
        <dbReference type="ARBA" id="ARBA00022723"/>
    </source>
</evidence>
<evidence type="ECO:0000313" key="17">
    <source>
        <dbReference type="Proteomes" id="UP000724149"/>
    </source>
</evidence>
<dbReference type="GO" id="GO:0016779">
    <property type="term" value="F:nucleotidyltransferase activity"/>
    <property type="evidence" value="ECO:0007669"/>
    <property type="project" value="UniProtKB-KW"/>
</dbReference>
<keyword evidence="5 14" id="KW-0548">Nucleotidyltransferase</keyword>
<keyword evidence="17" id="KW-1185">Reference proteome</keyword>
<name>A0ABS2GKH5_9FIRM</name>
<dbReference type="InterPro" id="IPR004821">
    <property type="entry name" value="Cyt_trans-like"/>
</dbReference>
<accession>A0ABS2GKH5</accession>
<dbReference type="PANTHER" id="PTHR39321">
    <property type="entry name" value="NICOTINATE-NUCLEOTIDE ADENYLYLTRANSFERASE-RELATED"/>
    <property type="match status" value="1"/>
</dbReference>
<evidence type="ECO:0000256" key="8">
    <source>
        <dbReference type="ARBA" id="ARBA00022801"/>
    </source>
</evidence>
<dbReference type="InterPro" id="IPR005249">
    <property type="entry name" value="YqeK"/>
</dbReference>
<evidence type="ECO:0000256" key="10">
    <source>
        <dbReference type="ARBA" id="ARBA00023004"/>
    </source>
</evidence>
<dbReference type="PANTHER" id="PTHR39321:SF3">
    <property type="entry name" value="PHOSPHOPANTETHEINE ADENYLYLTRANSFERASE"/>
    <property type="match status" value="1"/>
</dbReference>
<dbReference type="Pfam" id="PF01966">
    <property type="entry name" value="HD"/>
    <property type="match status" value="1"/>
</dbReference>
<comment type="pathway">
    <text evidence="2 14">Cofactor biosynthesis; NAD(+) biosynthesis; deamido-NAD(+) from nicotinate D-ribonucleotide: step 1/1.</text>
</comment>
<reference evidence="16 17" key="1">
    <citation type="journal article" date="2021" name="Sci. Rep.">
        <title>The distribution of antibiotic resistance genes in chicken gut microbiota commensals.</title>
        <authorList>
            <person name="Juricova H."/>
            <person name="Matiasovicova J."/>
            <person name="Kubasova T."/>
            <person name="Cejkova D."/>
            <person name="Rychlik I."/>
        </authorList>
    </citation>
    <scope>NUCLEOTIDE SEQUENCE [LARGE SCALE GENOMIC DNA]</scope>
    <source>
        <strain evidence="16 17">An564</strain>
    </source>
</reference>
<keyword evidence="10" id="KW-0408">Iron</keyword>
<comment type="catalytic activity">
    <reaction evidence="12 14">
        <text>nicotinate beta-D-ribonucleotide + ATP + H(+) = deamido-NAD(+) + diphosphate</text>
        <dbReference type="Rhea" id="RHEA:22860"/>
        <dbReference type="ChEBI" id="CHEBI:15378"/>
        <dbReference type="ChEBI" id="CHEBI:30616"/>
        <dbReference type="ChEBI" id="CHEBI:33019"/>
        <dbReference type="ChEBI" id="CHEBI:57502"/>
        <dbReference type="ChEBI" id="CHEBI:58437"/>
        <dbReference type="EC" id="2.7.7.18"/>
    </reaction>
</comment>
<comment type="caution">
    <text evidence="16">The sequence shown here is derived from an EMBL/GenBank/DDBJ whole genome shotgun (WGS) entry which is preliminary data.</text>
</comment>
<dbReference type="SUPFAM" id="SSF109604">
    <property type="entry name" value="HD-domain/PDEase-like"/>
    <property type="match status" value="1"/>
</dbReference>
<organism evidence="16 17">
    <name type="scientific">Hydrogenoanaerobacterium saccharovorans</name>
    <dbReference type="NCBI Taxonomy" id="474960"/>
    <lineage>
        <taxon>Bacteria</taxon>
        <taxon>Bacillati</taxon>
        <taxon>Bacillota</taxon>
        <taxon>Clostridia</taxon>
        <taxon>Eubacteriales</taxon>
        <taxon>Oscillospiraceae</taxon>
        <taxon>Hydrogenoanaerobacterium</taxon>
    </lineage>
</organism>
<dbReference type="CDD" id="cd02165">
    <property type="entry name" value="NMNAT"/>
    <property type="match status" value="1"/>
</dbReference>
<evidence type="ECO:0000256" key="5">
    <source>
        <dbReference type="ARBA" id="ARBA00022695"/>
    </source>
</evidence>
<evidence type="ECO:0000256" key="1">
    <source>
        <dbReference type="ARBA" id="ARBA00002324"/>
    </source>
</evidence>
<evidence type="ECO:0000256" key="14">
    <source>
        <dbReference type="HAMAP-Rule" id="MF_00244"/>
    </source>
</evidence>
<gene>
    <name evidence="14 16" type="primary">nadD</name>
    <name evidence="16" type="ORF">H9X81_01185</name>
</gene>
<dbReference type="RefSeq" id="WP_204719285.1">
    <property type="nucleotide sequence ID" value="NZ_JACSNR010000001.1"/>
</dbReference>
<dbReference type="InterPro" id="IPR005248">
    <property type="entry name" value="NadD/NMNAT"/>
</dbReference>
<dbReference type="NCBIfam" id="TIGR00125">
    <property type="entry name" value="cyt_tran_rel"/>
    <property type="match status" value="1"/>
</dbReference>
<evidence type="ECO:0000256" key="12">
    <source>
        <dbReference type="ARBA" id="ARBA00048721"/>
    </source>
</evidence>
<evidence type="ECO:0000256" key="11">
    <source>
        <dbReference type="ARBA" id="ARBA00023027"/>
    </source>
</evidence>